<feature type="domain" description="Response regulatory" evidence="10">
    <location>
        <begin position="492"/>
        <end position="608"/>
    </location>
</feature>
<dbReference type="Pfam" id="PF00512">
    <property type="entry name" value="HisKA"/>
    <property type="match status" value="1"/>
</dbReference>
<evidence type="ECO:0000256" key="8">
    <source>
        <dbReference type="SAM" id="Phobius"/>
    </source>
</evidence>
<dbReference type="InterPro" id="IPR003660">
    <property type="entry name" value="HAMP_dom"/>
</dbReference>
<name>A0ABT0YJ98_9BURK</name>
<dbReference type="InterPro" id="IPR011006">
    <property type="entry name" value="CheY-like_superfamily"/>
</dbReference>
<dbReference type="RefSeq" id="WP_251776921.1">
    <property type="nucleotide sequence ID" value="NZ_JAMKFE010000002.1"/>
</dbReference>
<evidence type="ECO:0000256" key="4">
    <source>
        <dbReference type="ARBA" id="ARBA00022553"/>
    </source>
</evidence>
<reference evidence="12" key="1">
    <citation type="submission" date="2022-05" db="EMBL/GenBank/DDBJ databases">
        <title>Schlegelella sp. nov., isolated from mangrove soil.</title>
        <authorList>
            <person name="Liu Y."/>
            <person name="Ge X."/>
            <person name="Liu W."/>
        </authorList>
    </citation>
    <scope>NUCLEOTIDE SEQUENCE</scope>
    <source>
        <strain evidence="12">S2-27</strain>
    </source>
</reference>
<protein>
    <recommendedName>
        <fullName evidence="3">histidine kinase</fullName>
        <ecNumber evidence="3">2.7.13.3</ecNumber>
    </recommendedName>
</protein>
<dbReference type="Pfam" id="PF02518">
    <property type="entry name" value="HATPase_c"/>
    <property type="match status" value="1"/>
</dbReference>
<evidence type="ECO:0000256" key="5">
    <source>
        <dbReference type="ARBA" id="ARBA00022679"/>
    </source>
</evidence>
<dbReference type="Proteomes" id="UP001165541">
    <property type="component" value="Unassembled WGS sequence"/>
</dbReference>
<dbReference type="SUPFAM" id="SSF158472">
    <property type="entry name" value="HAMP domain-like"/>
    <property type="match status" value="1"/>
</dbReference>
<dbReference type="Pfam" id="PF00072">
    <property type="entry name" value="Response_reg"/>
    <property type="match status" value="1"/>
</dbReference>
<dbReference type="SMART" id="SM00387">
    <property type="entry name" value="HATPase_c"/>
    <property type="match status" value="1"/>
</dbReference>
<dbReference type="InterPro" id="IPR036890">
    <property type="entry name" value="HATPase_C_sf"/>
</dbReference>
<dbReference type="SUPFAM" id="SSF55874">
    <property type="entry name" value="ATPase domain of HSP90 chaperone/DNA topoisomerase II/histidine kinase"/>
    <property type="match status" value="1"/>
</dbReference>
<dbReference type="GO" id="GO:0005524">
    <property type="term" value="F:ATP binding"/>
    <property type="evidence" value="ECO:0007669"/>
    <property type="project" value="UniProtKB-KW"/>
</dbReference>
<dbReference type="PANTHER" id="PTHR43547">
    <property type="entry name" value="TWO-COMPONENT HISTIDINE KINASE"/>
    <property type="match status" value="1"/>
</dbReference>
<dbReference type="Pfam" id="PF17152">
    <property type="entry name" value="CHASE8"/>
    <property type="match status" value="1"/>
</dbReference>
<evidence type="ECO:0000259" key="10">
    <source>
        <dbReference type="PROSITE" id="PS50110"/>
    </source>
</evidence>
<evidence type="ECO:0000313" key="12">
    <source>
        <dbReference type="EMBL" id="MCM5678788.1"/>
    </source>
</evidence>
<evidence type="ECO:0000259" key="9">
    <source>
        <dbReference type="PROSITE" id="PS50109"/>
    </source>
</evidence>
<evidence type="ECO:0000256" key="2">
    <source>
        <dbReference type="ARBA" id="ARBA00004370"/>
    </source>
</evidence>
<dbReference type="CDD" id="cd00082">
    <property type="entry name" value="HisKA"/>
    <property type="match status" value="1"/>
</dbReference>
<dbReference type="InterPro" id="IPR004358">
    <property type="entry name" value="Sig_transdc_His_kin-like_C"/>
</dbReference>
<dbReference type="InterPro" id="IPR003661">
    <property type="entry name" value="HisK_dim/P_dom"/>
</dbReference>
<keyword evidence="6" id="KW-0418">Kinase</keyword>
<dbReference type="PROSITE" id="PS50885">
    <property type="entry name" value="HAMP"/>
    <property type="match status" value="1"/>
</dbReference>
<organism evidence="12 13">
    <name type="scientific">Caldimonas mangrovi</name>
    <dbReference type="NCBI Taxonomy" id="2944811"/>
    <lineage>
        <taxon>Bacteria</taxon>
        <taxon>Pseudomonadati</taxon>
        <taxon>Pseudomonadota</taxon>
        <taxon>Betaproteobacteria</taxon>
        <taxon>Burkholderiales</taxon>
        <taxon>Sphaerotilaceae</taxon>
        <taxon>Caldimonas</taxon>
    </lineage>
</organism>
<comment type="subcellular location">
    <subcellularLocation>
        <location evidence="2">Membrane</location>
    </subcellularLocation>
</comment>
<evidence type="ECO:0000313" key="13">
    <source>
        <dbReference type="Proteomes" id="UP001165541"/>
    </source>
</evidence>
<evidence type="ECO:0000259" key="11">
    <source>
        <dbReference type="PROSITE" id="PS50885"/>
    </source>
</evidence>
<dbReference type="Gene3D" id="1.10.287.130">
    <property type="match status" value="1"/>
</dbReference>
<sequence>MTTCVALLLSATALLIYELRAYRDAWVADLATQAHLLAGASVPALFFDDARAAGQDLALLRHRPQITAAAVYTANGELFAHYAPEGATANLPAHPAEDGYRIAGDEIELVQEVRRDGERIGSVYLRARYEVMGRLVDYLAILAAVMVASLVVATLVFNRLQHTVTRPILAVAAAAREVMEKRDYGLRVPKTTDDEIGALVDAFNNMLLEVGRRTEALERSNHELQIEMEQRQRAQAALILADRRKDEFLATLAHELRNPLAPLTNSLEILKIADADPATRERTRGIMERQVRQMVRLIDDLLEVSRITTGKLVLKRERIDLPIVLRTAIEIAEPVLRERRHEFVARMPDGPVWVDADATRLAQVFANLLSNAAKYTDAGGRIELEMDVQAQCVAVHVRDNGIGIDPRMHGAIFELFMQVDRSLERGRAGLGVGLTLARQLVEMHDGRIEVHSPGLGHGSQFTVELPLCHDPAASRRTPERPASGLTPSVPLDLLIADDNVDFATSLGEVLEALGHRVMLAHDGVAAMAAARARPPAVAFLDIGMPGLNGYEVARRLRAEPATRAALLVAVTGWGQNSDRERAREAGFDHHLVKPADLAQVLPLVESVARRALQDAPVTDRPPG</sequence>
<dbReference type="SMART" id="SM00448">
    <property type="entry name" value="REC"/>
    <property type="match status" value="1"/>
</dbReference>
<keyword evidence="8" id="KW-1133">Transmembrane helix</keyword>
<evidence type="ECO:0000256" key="6">
    <source>
        <dbReference type="ARBA" id="ARBA00022777"/>
    </source>
</evidence>
<evidence type="ECO:0000256" key="1">
    <source>
        <dbReference type="ARBA" id="ARBA00000085"/>
    </source>
</evidence>
<dbReference type="PRINTS" id="PR00344">
    <property type="entry name" value="BCTRLSENSOR"/>
</dbReference>
<dbReference type="SMART" id="SM00304">
    <property type="entry name" value="HAMP"/>
    <property type="match status" value="1"/>
</dbReference>
<dbReference type="InterPro" id="IPR005467">
    <property type="entry name" value="His_kinase_dom"/>
</dbReference>
<dbReference type="InterPro" id="IPR003594">
    <property type="entry name" value="HATPase_dom"/>
</dbReference>
<keyword evidence="8" id="KW-0812">Transmembrane</keyword>
<feature type="domain" description="Histidine kinase" evidence="9">
    <location>
        <begin position="251"/>
        <end position="469"/>
    </location>
</feature>
<keyword evidence="13" id="KW-1185">Reference proteome</keyword>
<dbReference type="SUPFAM" id="SSF47384">
    <property type="entry name" value="Homodimeric domain of signal transducing histidine kinase"/>
    <property type="match status" value="1"/>
</dbReference>
<dbReference type="EC" id="2.7.13.3" evidence="3"/>
<dbReference type="CDD" id="cd06225">
    <property type="entry name" value="HAMP"/>
    <property type="match status" value="1"/>
</dbReference>
<keyword evidence="8" id="KW-0472">Membrane</keyword>
<dbReference type="EMBL" id="JAMKFE010000002">
    <property type="protein sequence ID" value="MCM5678788.1"/>
    <property type="molecule type" value="Genomic_DNA"/>
</dbReference>
<feature type="transmembrane region" description="Helical" evidence="8">
    <location>
        <begin position="135"/>
        <end position="157"/>
    </location>
</feature>
<keyword evidence="12" id="KW-0547">Nucleotide-binding</keyword>
<proteinExistence type="predicted"/>
<dbReference type="PROSITE" id="PS50109">
    <property type="entry name" value="HIS_KIN"/>
    <property type="match status" value="1"/>
</dbReference>
<comment type="caution">
    <text evidence="12">The sequence shown here is derived from an EMBL/GenBank/DDBJ whole genome shotgun (WGS) entry which is preliminary data.</text>
</comment>
<gene>
    <name evidence="12" type="ORF">M8A51_04485</name>
</gene>
<keyword evidence="4 7" id="KW-0597">Phosphoprotein</keyword>
<accession>A0ABT0YJ98</accession>
<keyword evidence="5" id="KW-0808">Transferase</keyword>
<feature type="domain" description="HAMP" evidence="11">
    <location>
        <begin position="162"/>
        <end position="215"/>
    </location>
</feature>
<dbReference type="PANTHER" id="PTHR43547:SF2">
    <property type="entry name" value="HYBRID SIGNAL TRANSDUCTION HISTIDINE KINASE C"/>
    <property type="match status" value="1"/>
</dbReference>
<evidence type="ECO:0000256" key="3">
    <source>
        <dbReference type="ARBA" id="ARBA00012438"/>
    </source>
</evidence>
<keyword evidence="12" id="KW-0067">ATP-binding</keyword>
<dbReference type="SMART" id="SM00388">
    <property type="entry name" value="HisKA"/>
    <property type="match status" value="1"/>
</dbReference>
<dbReference type="Gene3D" id="3.30.565.10">
    <property type="entry name" value="Histidine kinase-like ATPase, C-terminal domain"/>
    <property type="match status" value="1"/>
</dbReference>
<dbReference type="InterPro" id="IPR036097">
    <property type="entry name" value="HisK_dim/P_sf"/>
</dbReference>
<dbReference type="Gene3D" id="6.10.340.10">
    <property type="match status" value="1"/>
</dbReference>
<dbReference type="InterPro" id="IPR001789">
    <property type="entry name" value="Sig_transdc_resp-reg_receiver"/>
</dbReference>
<dbReference type="InterPro" id="IPR033417">
    <property type="entry name" value="CHASE8"/>
</dbReference>
<dbReference type="PROSITE" id="PS50110">
    <property type="entry name" value="RESPONSE_REGULATORY"/>
    <property type="match status" value="1"/>
</dbReference>
<dbReference type="Pfam" id="PF00672">
    <property type="entry name" value="HAMP"/>
    <property type="match status" value="1"/>
</dbReference>
<feature type="modified residue" description="4-aspartylphosphate" evidence="7">
    <location>
        <position position="541"/>
    </location>
</feature>
<dbReference type="SUPFAM" id="SSF52172">
    <property type="entry name" value="CheY-like"/>
    <property type="match status" value="1"/>
</dbReference>
<dbReference type="Gene3D" id="3.40.50.2300">
    <property type="match status" value="1"/>
</dbReference>
<comment type="catalytic activity">
    <reaction evidence="1">
        <text>ATP + protein L-histidine = ADP + protein N-phospho-L-histidine.</text>
        <dbReference type="EC" id="2.7.13.3"/>
    </reaction>
</comment>
<evidence type="ECO:0000256" key="7">
    <source>
        <dbReference type="PROSITE-ProRule" id="PRU00169"/>
    </source>
</evidence>